<comment type="caution">
    <text evidence="1">The sequence shown here is derived from an EMBL/GenBank/DDBJ whole genome shotgun (WGS) entry which is preliminary data.</text>
</comment>
<organism evidence="1 2">
    <name type="scientific">Cymbomonas tetramitiformis</name>
    <dbReference type="NCBI Taxonomy" id="36881"/>
    <lineage>
        <taxon>Eukaryota</taxon>
        <taxon>Viridiplantae</taxon>
        <taxon>Chlorophyta</taxon>
        <taxon>Pyramimonadophyceae</taxon>
        <taxon>Pyramimonadales</taxon>
        <taxon>Pyramimonadaceae</taxon>
        <taxon>Cymbomonas</taxon>
    </lineage>
</organism>
<gene>
    <name evidence="1" type="ORF">CYMTET_14251</name>
</gene>
<proteinExistence type="predicted"/>
<dbReference type="AlphaFoldDB" id="A0AAE0GH03"/>
<sequence length="148" mass="17021">MLYWDETDKEYYIPTDDASACFVRFNFDTKEHFTLRNVRQREQARKAALRAISSACSANARKGIALESVDPQQIDIFQDTSFLPGNRVRIMYDNRWQDAKVLESNQKFIQVKLGAMKVEVKLEASRLQGAELLPEHVAMQGIRTNHAV</sequence>
<keyword evidence="2" id="KW-1185">Reference proteome</keyword>
<protein>
    <submittedName>
        <fullName evidence="1">Uncharacterized protein</fullName>
    </submittedName>
</protein>
<accession>A0AAE0GH03</accession>
<reference evidence="1 2" key="1">
    <citation type="journal article" date="2015" name="Genome Biol. Evol.">
        <title>Comparative Genomics of a Bacterivorous Green Alga Reveals Evolutionary Causalities and Consequences of Phago-Mixotrophic Mode of Nutrition.</title>
        <authorList>
            <person name="Burns J.A."/>
            <person name="Paasch A."/>
            <person name="Narechania A."/>
            <person name="Kim E."/>
        </authorList>
    </citation>
    <scope>NUCLEOTIDE SEQUENCE [LARGE SCALE GENOMIC DNA]</scope>
    <source>
        <strain evidence="1 2">PLY_AMNH</strain>
    </source>
</reference>
<dbReference type="EMBL" id="LGRX02005939">
    <property type="protein sequence ID" value="KAK3277763.1"/>
    <property type="molecule type" value="Genomic_DNA"/>
</dbReference>
<dbReference type="Proteomes" id="UP001190700">
    <property type="component" value="Unassembled WGS sequence"/>
</dbReference>
<name>A0AAE0GH03_9CHLO</name>
<evidence type="ECO:0000313" key="2">
    <source>
        <dbReference type="Proteomes" id="UP001190700"/>
    </source>
</evidence>
<evidence type="ECO:0000313" key="1">
    <source>
        <dbReference type="EMBL" id="KAK3277763.1"/>
    </source>
</evidence>